<reference evidence="2 3" key="1">
    <citation type="submission" date="2022-04" db="EMBL/GenBank/DDBJ databases">
        <title>Leucobacter sp. isolated from rhizosphere of garlic.</title>
        <authorList>
            <person name="Won M."/>
            <person name="Lee C.-M."/>
            <person name="Woen H.-Y."/>
            <person name="Kwon S.-W."/>
        </authorList>
    </citation>
    <scope>NUCLEOTIDE SEQUENCE [LARGE SCALE GENOMIC DNA]</scope>
    <source>
        <strain evidence="2 3">H21R-40</strain>
    </source>
</reference>
<protein>
    <submittedName>
        <fullName evidence="2">AIPR family protein</fullName>
    </submittedName>
</protein>
<gene>
    <name evidence="2" type="ORF">MUN78_08095</name>
</gene>
<name>A0ABY4FR55_9MICO</name>
<evidence type="ECO:0000259" key="1">
    <source>
        <dbReference type="Pfam" id="PF10592"/>
    </source>
</evidence>
<keyword evidence="3" id="KW-1185">Reference proteome</keyword>
<accession>A0ABY4FR55</accession>
<evidence type="ECO:0000313" key="3">
    <source>
        <dbReference type="Proteomes" id="UP000831786"/>
    </source>
</evidence>
<proteinExistence type="predicted"/>
<organism evidence="2 3">
    <name type="scientific">Leucobacter allii</name>
    <dbReference type="NCBI Taxonomy" id="2932247"/>
    <lineage>
        <taxon>Bacteria</taxon>
        <taxon>Bacillati</taxon>
        <taxon>Actinomycetota</taxon>
        <taxon>Actinomycetes</taxon>
        <taxon>Micrococcales</taxon>
        <taxon>Microbacteriaceae</taxon>
        <taxon>Leucobacter</taxon>
    </lineage>
</organism>
<dbReference type="EMBL" id="CP095045">
    <property type="protein sequence ID" value="UOQ58765.1"/>
    <property type="molecule type" value="Genomic_DNA"/>
</dbReference>
<dbReference type="InterPro" id="IPR018891">
    <property type="entry name" value="AIPR_C"/>
</dbReference>
<dbReference type="RefSeq" id="WP_244729884.1">
    <property type="nucleotide sequence ID" value="NZ_CP095045.1"/>
</dbReference>
<feature type="domain" description="Abortive phage infection protein C-terminal" evidence="1">
    <location>
        <begin position="259"/>
        <end position="499"/>
    </location>
</feature>
<evidence type="ECO:0000313" key="2">
    <source>
        <dbReference type="EMBL" id="UOQ58765.1"/>
    </source>
</evidence>
<sequence>MDPLLSGLFKKFKESNELGDVSDSDAFEMFAAKLVLRDDLTDQVTLSELLLDPSTPGIDVALLEVNGELVRDESDAREICSGTGKLVVALHFVQAKTSTNIHSPEILNMGDVVRRTLTGDSPTGYPKLERISKALQYMFEDHATKMQNPRPSVHLHFVTAASAQSVADASTQRRRATEEASLSDLTFLGEASVEVEGAVQLVEASRKKDAANEVDVVLKKSINLPSMPGVEQAILGLISLDQLLLLIRNDDGSLNERVFYDNVRGFQGSGNPVNDRIQETLKSSGNLLLPVLNNGVTVVASQYAPRPGDEVRLSGYQIVNGCQTSHCVHLVADELEDVSAVQLPIRVIVTDDDEVASNIILATNSQTAVNDSDLVALTLFQKNLEEFYQLDPLRTRLAYERRSGQYFDDPVPRTRVVAIREQMRALAGTFSNLPHLATRYPKDLYERIGEDIFADQHRYEPYVASAYAAYRLESAFRTSLDPKFKPLRYHILMAHKYLTLGGDSLALNDGRIVAQSEEIVESLRGSDYVGKLEDAARAILDFTGGEVPTSDRLKRAAFTSDLRGHLAREARS</sequence>
<dbReference type="Proteomes" id="UP000831786">
    <property type="component" value="Chromosome"/>
</dbReference>
<dbReference type="Pfam" id="PF10592">
    <property type="entry name" value="AIPR"/>
    <property type="match status" value="1"/>
</dbReference>